<evidence type="ECO:0000313" key="1">
    <source>
        <dbReference type="EMBL" id="KAG6379970.1"/>
    </source>
</evidence>
<dbReference type="InterPro" id="IPR046521">
    <property type="entry name" value="DUF6698"/>
</dbReference>
<accession>A0A8I3AF03</accession>
<dbReference type="Pfam" id="PF20414">
    <property type="entry name" value="DUF6698"/>
    <property type="match status" value="1"/>
</dbReference>
<evidence type="ECO:0000313" key="2">
    <source>
        <dbReference type="Proteomes" id="UP000683000"/>
    </source>
</evidence>
<organism evidence="1 2">
    <name type="scientific">Boletus reticuloceps</name>
    <dbReference type="NCBI Taxonomy" id="495285"/>
    <lineage>
        <taxon>Eukaryota</taxon>
        <taxon>Fungi</taxon>
        <taxon>Dikarya</taxon>
        <taxon>Basidiomycota</taxon>
        <taxon>Agaricomycotina</taxon>
        <taxon>Agaricomycetes</taxon>
        <taxon>Agaricomycetidae</taxon>
        <taxon>Boletales</taxon>
        <taxon>Boletineae</taxon>
        <taxon>Boletaceae</taxon>
        <taxon>Boletoideae</taxon>
        <taxon>Boletus</taxon>
    </lineage>
</organism>
<gene>
    <name evidence="1" type="ORF">JVT61DRAFT_10540</name>
</gene>
<dbReference type="OrthoDB" id="3220614at2759"/>
<reference evidence="1" key="1">
    <citation type="submission" date="2021-03" db="EMBL/GenBank/DDBJ databases">
        <title>Evolutionary innovations through gain and loss of genes in the ectomycorrhizal Boletales.</title>
        <authorList>
            <person name="Wu G."/>
            <person name="Miyauchi S."/>
            <person name="Morin E."/>
            <person name="Yang Z.-L."/>
            <person name="Xu J."/>
            <person name="Martin F.M."/>
        </authorList>
    </citation>
    <scope>NUCLEOTIDE SEQUENCE</scope>
    <source>
        <strain evidence="1">BR01</strain>
    </source>
</reference>
<comment type="caution">
    <text evidence="1">The sequence shown here is derived from an EMBL/GenBank/DDBJ whole genome shotgun (WGS) entry which is preliminary data.</text>
</comment>
<keyword evidence="2" id="KW-1185">Reference proteome</keyword>
<sequence length="108" mass="12117">MNTLRPRAIAYTAVQLRFALSSLTCWRIMDGDFNAQQLYQHIIDYFEAPPGAAAKVRVRGLLLWWDRKVFGPYRDISHAPEVVSSLSVARLTTQHALVEAPPAPPVVT</sequence>
<name>A0A8I3AF03_9AGAM</name>
<dbReference type="EMBL" id="JAGFBS010000004">
    <property type="protein sequence ID" value="KAG6379970.1"/>
    <property type="molecule type" value="Genomic_DNA"/>
</dbReference>
<proteinExistence type="predicted"/>
<protein>
    <submittedName>
        <fullName evidence="1">Uncharacterized protein</fullName>
    </submittedName>
</protein>
<dbReference type="AlphaFoldDB" id="A0A8I3AF03"/>
<dbReference type="Proteomes" id="UP000683000">
    <property type="component" value="Unassembled WGS sequence"/>
</dbReference>